<reference evidence="2 3" key="1">
    <citation type="journal article" date="2010" name="Stand. Genomic Sci.">
        <title>Complete genome sequence of Planctomyces limnophilus type strain (Mu 290).</title>
        <authorList>
            <person name="Labutti K."/>
            <person name="Sikorski J."/>
            <person name="Schneider S."/>
            <person name="Nolan M."/>
            <person name="Lucas S."/>
            <person name="Glavina Del Rio T."/>
            <person name="Tice H."/>
            <person name="Cheng J.F."/>
            <person name="Goodwin L."/>
            <person name="Pitluck S."/>
            <person name="Liolios K."/>
            <person name="Ivanova N."/>
            <person name="Mavromatis K."/>
            <person name="Mikhailova N."/>
            <person name="Pati A."/>
            <person name="Chen A."/>
            <person name="Palaniappan K."/>
            <person name="Land M."/>
            <person name="Hauser L."/>
            <person name="Chang Y.J."/>
            <person name="Jeffries C.D."/>
            <person name="Tindall B.J."/>
            <person name="Rohde M."/>
            <person name="Goker M."/>
            <person name="Woyke T."/>
            <person name="Bristow J."/>
            <person name="Eisen J.A."/>
            <person name="Markowitz V."/>
            <person name="Hugenholtz P."/>
            <person name="Kyrpides N.C."/>
            <person name="Klenk H.P."/>
            <person name="Lapidus A."/>
        </authorList>
    </citation>
    <scope>NUCLEOTIDE SEQUENCE [LARGE SCALE GENOMIC DNA]</scope>
    <source>
        <strain evidence="3">ATCC 43296 / DSM 3776 / IFAM 1008 / 290</strain>
    </source>
</reference>
<name>D5SPE3_PLAL2</name>
<gene>
    <name evidence="2" type="ordered locus">Plim_2461</name>
</gene>
<dbReference type="EMBL" id="CP001744">
    <property type="protein sequence ID" value="ADG68287.1"/>
    <property type="molecule type" value="Genomic_DNA"/>
</dbReference>
<keyword evidence="1" id="KW-0732">Signal</keyword>
<dbReference type="OrthoDB" id="267639at2"/>
<dbReference type="Proteomes" id="UP000002220">
    <property type="component" value="Chromosome"/>
</dbReference>
<protein>
    <recommendedName>
        <fullName evidence="4">Thioredoxin domain-containing protein</fullName>
    </recommendedName>
</protein>
<dbReference type="RefSeq" id="WP_013110718.1">
    <property type="nucleotide sequence ID" value="NC_014148.1"/>
</dbReference>
<evidence type="ECO:0000256" key="1">
    <source>
        <dbReference type="SAM" id="SignalP"/>
    </source>
</evidence>
<evidence type="ECO:0000313" key="2">
    <source>
        <dbReference type="EMBL" id="ADG68287.1"/>
    </source>
</evidence>
<dbReference type="SUPFAM" id="SSF52833">
    <property type="entry name" value="Thioredoxin-like"/>
    <property type="match status" value="1"/>
</dbReference>
<feature type="signal peptide" evidence="1">
    <location>
        <begin position="1"/>
        <end position="24"/>
    </location>
</feature>
<proteinExistence type="predicted"/>
<dbReference type="KEGG" id="plm:Plim_2461"/>
<organism evidence="2 3">
    <name type="scientific">Planctopirus limnophila (strain ATCC 43296 / DSM 3776 / IFAM 1008 / Mu 290)</name>
    <name type="common">Planctomyces limnophilus</name>
    <dbReference type="NCBI Taxonomy" id="521674"/>
    <lineage>
        <taxon>Bacteria</taxon>
        <taxon>Pseudomonadati</taxon>
        <taxon>Planctomycetota</taxon>
        <taxon>Planctomycetia</taxon>
        <taxon>Planctomycetales</taxon>
        <taxon>Planctomycetaceae</taxon>
        <taxon>Planctopirus</taxon>
    </lineage>
</organism>
<evidence type="ECO:0008006" key="4">
    <source>
        <dbReference type="Google" id="ProtNLM"/>
    </source>
</evidence>
<dbReference type="Gene3D" id="3.40.30.10">
    <property type="entry name" value="Glutaredoxin"/>
    <property type="match status" value="1"/>
</dbReference>
<dbReference type="InterPro" id="IPR036249">
    <property type="entry name" value="Thioredoxin-like_sf"/>
</dbReference>
<evidence type="ECO:0000313" key="3">
    <source>
        <dbReference type="Proteomes" id="UP000002220"/>
    </source>
</evidence>
<keyword evidence="3" id="KW-1185">Reference proteome</keyword>
<sequence precursor="true">MMSVIRNLVMLLVVIVSLSAGVMAAETRTAPTLSDALEMAKAVPGDIVVLVTGSDWHPGSMKFLRDVFETSAFRNALGENVILVHVDHTEAEAAKPKQERDKKNNLNRYLFQVPLIGLYDAQGRDIGQLTENLEQTPVDGVAAQIQELLAKRKERDELWEKATKVQGKARADLLGKSLELMNVGWGINETYRPKIDGYKPVLAELKASDPQDQLGWQARYEFQPYKLLEEVTGLAEKGQHNKAIATIDNVLENKQITVEYRQRALAAKYAVYRRWKNHEKESLKVLEEIQKLDPNSLMGLGAQGYAEFFTGPVDLKYGWRPHHVQQEISTWEVDITSEVGEAGFYRLELNRYWNVGRHNIKVKSLTILMNGEKVWSADKPMKPKIEEIVELPQAKGRQVLLRIEAQGDGGTDSAGTISMKAYYLPGGNHSGKASE</sequence>
<accession>D5SPE3</accession>
<dbReference type="HOGENOM" id="CLU_629842_0_0_0"/>
<dbReference type="AlphaFoldDB" id="D5SPE3"/>
<feature type="chain" id="PRO_5003076192" description="Thioredoxin domain-containing protein" evidence="1">
    <location>
        <begin position="25"/>
        <end position="435"/>
    </location>
</feature>